<dbReference type="AlphaFoldDB" id="A0A401H707"/>
<evidence type="ECO:0000313" key="3">
    <source>
        <dbReference type="Proteomes" id="UP000287166"/>
    </source>
</evidence>
<organism evidence="2 3">
    <name type="scientific">Sparassis crispa</name>
    <dbReference type="NCBI Taxonomy" id="139825"/>
    <lineage>
        <taxon>Eukaryota</taxon>
        <taxon>Fungi</taxon>
        <taxon>Dikarya</taxon>
        <taxon>Basidiomycota</taxon>
        <taxon>Agaricomycotina</taxon>
        <taxon>Agaricomycetes</taxon>
        <taxon>Polyporales</taxon>
        <taxon>Sparassidaceae</taxon>
        <taxon>Sparassis</taxon>
    </lineage>
</organism>
<proteinExistence type="predicted"/>
<name>A0A401H707_9APHY</name>
<evidence type="ECO:0000256" key="1">
    <source>
        <dbReference type="SAM" id="MobiDB-lite"/>
    </source>
</evidence>
<comment type="caution">
    <text evidence="2">The sequence shown here is derived from an EMBL/GenBank/DDBJ whole genome shotgun (WGS) entry which is preliminary data.</text>
</comment>
<dbReference type="STRING" id="139825.A0A401H707"/>
<reference evidence="2 3" key="1">
    <citation type="journal article" date="2018" name="Sci. Rep.">
        <title>Genome sequence of the cauliflower mushroom Sparassis crispa (Hanabiratake) and its association with beneficial usage.</title>
        <authorList>
            <person name="Kiyama R."/>
            <person name="Furutani Y."/>
            <person name="Kawaguchi K."/>
            <person name="Nakanishi T."/>
        </authorList>
    </citation>
    <scope>NUCLEOTIDE SEQUENCE [LARGE SCALE GENOMIC DNA]</scope>
</reference>
<evidence type="ECO:0000313" key="2">
    <source>
        <dbReference type="EMBL" id="GBE90169.1"/>
    </source>
</evidence>
<dbReference type="RefSeq" id="XP_027621082.1">
    <property type="nucleotide sequence ID" value="XM_027765281.1"/>
</dbReference>
<dbReference type="InParanoid" id="A0A401H707"/>
<dbReference type="OrthoDB" id="3266957at2759"/>
<dbReference type="EMBL" id="BFAD01000019">
    <property type="protein sequence ID" value="GBE90169.1"/>
    <property type="molecule type" value="Genomic_DNA"/>
</dbReference>
<keyword evidence="3" id="KW-1185">Reference proteome</keyword>
<sequence length="195" mass="21460">MLPRITNEQAAPKPKGTAKGKKKNGNPGSRAAKAIAGLPSDPTSAANDVTSDLQKCVEELQAQLAEQKSLHEVAELHAKTGNAVQVKEKTLIPKPPSSAGAGFNLQVEMGLEDNDAQYQAILRTVRENMFSASLDWHQDFKKQPAEKLGMVYKVTRQTMMRDLINDWPTAEIIKQYMRNKCKYAVGTGTLEPRNV</sequence>
<gene>
    <name evidence="2" type="ORF">SCP_1900180</name>
</gene>
<accession>A0A401H707</accession>
<dbReference type="GeneID" id="38787086"/>
<protein>
    <submittedName>
        <fullName evidence="2">Uncharacterized protein</fullName>
    </submittedName>
</protein>
<feature type="region of interest" description="Disordered" evidence="1">
    <location>
        <begin position="1"/>
        <end position="47"/>
    </location>
</feature>
<dbReference type="Proteomes" id="UP000287166">
    <property type="component" value="Unassembled WGS sequence"/>
</dbReference>